<dbReference type="Gene3D" id="3.40.50.150">
    <property type="entry name" value="Vaccinia Virus protein VP39"/>
    <property type="match status" value="1"/>
</dbReference>
<evidence type="ECO:0000313" key="1">
    <source>
        <dbReference type="EMBL" id="MDI1431347.1"/>
    </source>
</evidence>
<proteinExistence type="predicted"/>
<gene>
    <name evidence="1" type="ORF">QHF89_17765</name>
</gene>
<keyword evidence="2" id="KW-1185">Reference proteome</keyword>
<sequence>MTERAPVNLTGIPETMLWTLHNRASEAKRPDAILRDPDAIRIYESVRYDFERSFGKPDGSHAMRSRCEFRAIVTTRFAAS</sequence>
<protein>
    <submittedName>
        <fullName evidence="1">Uncharacterized protein</fullName>
    </submittedName>
</protein>
<dbReference type="EMBL" id="JARZHI010000013">
    <property type="protein sequence ID" value="MDI1431347.1"/>
    <property type="molecule type" value="Genomic_DNA"/>
</dbReference>
<reference evidence="1 2" key="1">
    <citation type="submission" date="2023-04" db="EMBL/GenBank/DDBJ databases">
        <title>The genome sequence of Polyangium sorediatum DSM14670.</title>
        <authorList>
            <person name="Zhang X."/>
        </authorList>
    </citation>
    <scope>NUCLEOTIDE SEQUENCE [LARGE SCALE GENOMIC DNA]</scope>
    <source>
        <strain evidence="1 2">DSM 14670</strain>
    </source>
</reference>
<dbReference type="SUPFAM" id="SSF53335">
    <property type="entry name" value="S-adenosyl-L-methionine-dependent methyltransferases"/>
    <property type="match status" value="1"/>
</dbReference>
<name>A0ABT6NSQ1_9BACT</name>
<accession>A0ABT6NSQ1</accession>
<organism evidence="1 2">
    <name type="scientific">Polyangium sorediatum</name>
    <dbReference type="NCBI Taxonomy" id="889274"/>
    <lineage>
        <taxon>Bacteria</taxon>
        <taxon>Pseudomonadati</taxon>
        <taxon>Myxococcota</taxon>
        <taxon>Polyangia</taxon>
        <taxon>Polyangiales</taxon>
        <taxon>Polyangiaceae</taxon>
        <taxon>Polyangium</taxon>
    </lineage>
</organism>
<dbReference type="Proteomes" id="UP001160301">
    <property type="component" value="Unassembled WGS sequence"/>
</dbReference>
<evidence type="ECO:0000313" key="2">
    <source>
        <dbReference type="Proteomes" id="UP001160301"/>
    </source>
</evidence>
<comment type="caution">
    <text evidence="1">The sequence shown here is derived from an EMBL/GenBank/DDBJ whole genome shotgun (WGS) entry which is preliminary data.</text>
</comment>
<dbReference type="InterPro" id="IPR029063">
    <property type="entry name" value="SAM-dependent_MTases_sf"/>
</dbReference>